<comment type="caution">
    <text evidence="1">The sequence shown here is derived from an EMBL/GenBank/DDBJ whole genome shotgun (WGS) entry which is preliminary data.</text>
</comment>
<reference evidence="1 2" key="1">
    <citation type="submission" date="2019-12" db="EMBL/GenBank/DDBJ databases">
        <title>Genomic-based taxomic classification of the family Erythrobacteraceae.</title>
        <authorList>
            <person name="Xu L."/>
        </authorList>
    </citation>
    <scope>NUCLEOTIDE SEQUENCE [LARGE SCALE GENOMIC DNA]</scope>
    <source>
        <strain evidence="1 2">KCTC 42453</strain>
    </source>
</reference>
<organism evidence="1 2">
    <name type="scientific">Allopontixanthobacter sediminis</name>
    <dbReference type="NCBI Taxonomy" id="1689985"/>
    <lineage>
        <taxon>Bacteria</taxon>
        <taxon>Pseudomonadati</taxon>
        <taxon>Pseudomonadota</taxon>
        <taxon>Alphaproteobacteria</taxon>
        <taxon>Sphingomonadales</taxon>
        <taxon>Erythrobacteraceae</taxon>
        <taxon>Allopontixanthobacter</taxon>
    </lineage>
</organism>
<name>A0A845AYC5_9SPHN</name>
<accession>A0A845AYC5</accession>
<dbReference type="Proteomes" id="UP000431922">
    <property type="component" value="Unassembled WGS sequence"/>
</dbReference>
<dbReference type="RefSeq" id="WP_160754602.1">
    <property type="nucleotide sequence ID" value="NZ_WTYL01000001.1"/>
</dbReference>
<proteinExistence type="predicted"/>
<sequence length="146" mass="16054">MIEVTDAHLKEACDRLNAEADGQFWSVSHHGTGTDVLALATLIAEKEAAAKYPPELVERMGCALRQIKDDCTCYSARKNNAIIHILAALDALKPPVDPIDEIASAVWHLAWQSKDKATPDMAKEFREQLKARGLHITEINPAEGVK</sequence>
<protein>
    <submittedName>
        <fullName evidence="1">Uncharacterized protein</fullName>
    </submittedName>
</protein>
<evidence type="ECO:0000313" key="1">
    <source>
        <dbReference type="EMBL" id="MXP42948.1"/>
    </source>
</evidence>
<dbReference type="AlphaFoldDB" id="A0A845AYC5"/>
<dbReference type="EMBL" id="WTYL01000001">
    <property type="protein sequence ID" value="MXP42948.1"/>
    <property type="molecule type" value="Genomic_DNA"/>
</dbReference>
<gene>
    <name evidence="1" type="ORF">GRI65_00595</name>
</gene>
<evidence type="ECO:0000313" key="2">
    <source>
        <dbReference type="Proteomes" id="UP000431922"/>
    </source>
</evidence>
<keyword evidence="2" id="KW-1185">Reference proteome</keyword>